<proteinExistence type="inferred from homology"/>
<evidence type="ECO:0008006" key="11">
    <source>
        <dbReference type="Google" id="ProtNLM"/>
    </source>
</evidence>
<comment type="catalytic activity">
    <reaction evidence="6">
        <text>L,L-cystathionine + H2O = L-homocysteine + pyruvate + NH4(+)</text>
        <dbReference type="Rhea" id="RHEA:13965"/>
        <dbReference type="ChEBI" id="CHEBI:15361"/>
        <dbReference type="ChEBI" id="CHEBI:15377"/>
        <dbReference type="ChEBI" id="CHEBI:28938"/>
        <dbReference type="ChEBI" id="CHEBI:58161"/>
        <dbReference type="ChEBI" id="CHEBI:58199"/>
    </reaction>
</comment>
<name>A0A5A7N5D2_9PROT</name>
<dbReference type="FunFam" id="3.40.640.10:FF:000046">
    <property type="entry name" value="Cystathionine gamma-lyase"/>
    <property type="match status" value="1"/>
</dbReference>
<dbReference type="GO" id="GO:0019450">
    <property type="term" value="P:L-cysteine catabolic process to pyruvate"/>
    <property type="evidence" value="ECO:0007669"/>
    <property type="project" value="TreeGrafter"/>
</dbReference>
<dbReference type="Proteomes" id="UP000324996">
    <property type="component" value="Unassembled WGS sequence"/>
</dbReference>
<dbReference type="PANTHER" id="PTHR43500:SF1">
    <property type="entry name" value="CYSTATHIONINE BETA-LYASE-RELATED"/>
    <property type="match status" value="1"/>
</dbReference>
<evidence type="ECO:0000256" key="1">
    <source>
        <dbReference type="ARBA" id="ARBA00001933"/>
    </source>
</evidence>
<dbReference type="Gene3D" id="3.40.640.10">
    <property type="entry name" value="Type I PLP-dependent aspartate aminotransferase-like (Major domain)"/>
    <property type="match status" value="1"/>
</dbReference>
<reference evidence="9 10" key="1">
    <citation type="submission" date="2019-09" db="EMBL/GenBank/DDBJ databases">
        <title>NBRP : Genome information of microbial organism related human and environment.</title>
        <authorList>
            <person name="Hattori M."/>
            <person name="Oshima K."/>
            <person name="Inaba H."/>
            <person name="Suda W."/>
            <person name="Sakamoto M."/>
            <person name="Iino T."/>
            <person name="Kitahara M."/>
            <person name="Oshida Y."/>
            <person name="Iida T."/>
            <person name="Kudo T."/>
            <person name="Itoh T."/>
            <person name="Ohkuma M."/>
        </authorList>
    </citation>
    <scope>NUCLEOTIDE SEQUENCE [LARGE SCALE GENOMIC DNA]</scope>
    <source>
        <strain evidence="9 10">Q-1</strain>
    </source>
</reference>
<dbReference type="AlphaFoldDB" id="A0A5A7N5D2"/>
<comment type="cofactor">
    <cofactor evidence="1 8">
        <name>pyridoxal 5'-phosphate</name>
        <dbReference type="ChEBI" id="CHEBI:597326"/>
    </cofactor>
</comment>
<evidence type="ECO:0000256" key="4">
    <source>
        <dbReference type="ARBA" id="ARBA00023239"/>
    </source>
</evidence>
<dbReference type="PROSITE" id="PS00868">
    <property type="entry name" value="CYS_MET_METAB_PP"/>
    <property type="match status" value="1"/>
</dbReference>
<dbReference type="SUPFAM" id="SSF53383">
    <property type="entry name" value="PLP-dependent transferases"/>
    <property type="match status" value="1"/>
</dbReference>
<evidence type="ECO:0000256" key="5">
    <source>
        <dbReference type="ARBA" id="ARBA00046315"/>
    </source>
</evidence>
<evidence type="ECO:0000313" key="9">
    <source>
        <dbReference type="EMBL" id="GER03523.1"/>
    </source>
</evidence>
<comment type="similarity">
    <text evidence="2 8">Belongs to the trans-sulfuration enzymes family.</text>
</comment>
<comment type="catalytic activity">
    <reaction evidence="7">
        <text>an S-substituted L-cysteine + H2O = a thiol + pyruvate + NH4(+)</text>
        <dbReference type="Rhea" id="RHEA:18121"/>
        <dbReference type="ChEBI" id="CHEBI:15361"/>
        <dbReference type="ChEBI" id="CHEBI:15377"/>
        <dbReference type="ChEBI" id="CHEBI:28938"/>
        <dbReference type="ChEBI" id="CHEBI:29256"/>
        <dbReference type="ChEBI" id="CHEBI:58717"/>
        <dbReference type="EC" id="4.4.1.13"/>
    </reaction>
</comment>
<dbReference type="InterPro" id="IPR054542">
    <property type="entry name" value="Cys_met_metab_PP"/>
</dbReference>
<sequence length="256" mass="27759">MKRDTQIIEAGRRSDWTHGIVNPPVFRASTCLFETMDDLRAGIKNPDAKLFYGRRGTPTHWALRDAITQLEGGVDSWLYPSGMAAIAGSILAVVASGDHILVTDSVYEPTRALCDHMLKRFGIETTYYDPCIGAGFAELFKKNTKLVVTESPGSLTLEIQDLPAICAIAHDHDALVLLDNTWATPLNMKALELGIDISVHAATKYIVGHSDVMLGIATANARAWPKLQQGAVQLGQTTSLMMHGLLCAGLEPCPFA</sequence>
<dbReference type="GO" id="GO:0030170">
    <property type="term" value="F:pyridoxal phosphate binding"/>
    <property type="evidence" value="ECO:0007669"/>
    <property type="project" value="InterPro"/>
</dbReference>
<comment type="caution">
    <text evidence="9">The sequence shown here is derived from an EMBL/GenBank/DDBJ whole genome shotgun (WGS) entry which is preliminary data.</text>
</comment>
<dbReference type="PANTHER" id="PTHR43500">
    <property type="entry name" value="CYSTATHIONINE BETA-LYASE-RELATED"/>
    <property type="match status" value="1"/>
</dbReference>
<dbReference type="InterPro" id="IPR015421">
    <property type="entry name" value="PyrdxlP-dep_Trfase_major"/>
</dbReference>
<keyword evidence="10" id="KW-1185">Reference proteome</keyword>
<evidence type="ECO:0000256" key="8">
    <source>
        <dbReference type="RuleBase" id="RU362118"/>
    </source>
</evidence>
<protein>
    <recommendedName>
        <fullName evidence="11">Cystathionine beta-lyase</fullName>
    </recommendedName>
</protein>
<dbReference type="GO" id="GO:0047804">
    <property type="term" value="F:cysteine-S-conjugate beta-lyase activity"/>
    <property type="evidence" value="ECO:0007669"/>
    <property type="project" value="UniProtKB-EC"/>
</dbReference>
<organism evidence="9 10">
    <name type="scientific">Iodidimonas nitroreducens</name>
    <dbReference type="NCBI Taxonomy" id="1236968"/>
    <lineage>
        <taxon>Bacteria</taxon>
        <taxon>Pseudomonadati</taxon>
        <taxon>Pseudomonadota</taxon>
        <taxon>Alphaproteobacteria</taxon>
        <taxon>Iodidimonadales</taxon>
        <taxon>Iodidimonadaceae</taxon>
        <taxon>Iodidimonas</taxon>
    </lineage>
</organism>
<keyword evidence="3 8" id="KW-0663">Pyridoxal phosphate</keyword>
<evidence type="ECO:0000256" key="2">
    <source>
        <dbReference type="ARBA" id="ARBA00009077"/>
    </source>
</evidence>
<accession>A0A5A7N5D2</accession>
<dbReference type="InterPro" id="IPR006233">
    <property type="entry name" value="Cys_b_lyase_bac"/>
</dbReference>
<dbReference type="GO" id="GO:0019346">
    <property type="term" value="P:transsulfuration"/>
    <property type="evidence" value="ECO:0007669"/>
    <property type="project" value="InterPro"/>
</dbReference>
<dbReference type="EMBL" id="BKCN01000004">
    <property type="protein sequence ID" value="GER03523.1"/>
    <property type="molecule type" value="Genomic_DNA"/>
</dbReference>
<keyword evidence="4" id="KW-0456">Lyase</keyword>
<evidence type="ECO:0000256" key="6">
    <source>
        <dbReference type="ARBA" id="ARBA00047517"/>
    </source>
</evidence>
<dbReference type="Pfam" id="PF01053">
    <property type="entry name" value="Cys_Met_Meta_PP"/>
    <property type="match status" value="1"/>
</dbReference>
<gene>
    <name evidence="9" type="ORF">JCM17846_12050</name>
</gene>
<dbReference type="InterPro" id="IPR000277">
    <property type="entry name" value="Cys/Met-Metab_PyrdxlP-dep_enz"/>
</dbReference>
<dbReference type="InterPro" id="IPR015424">
    <property type="entry name" value="PyrdxlP-dep_Trfase"/>
</dbReference>
<comment type="pathway">
    <text evidence="5">Amino-acid biosynthesis; L-methionine biosynthesis via de novo pathway; L-homocysteine from L-cystathionine: step 1/1.</text>
</comment>
<evidence type="ECO:0000256" key="3">
    <source>
        <dbReference type="ARBA" id="ARBA00022898"/>
    </source>
</evidence>
<evidence type="ECO:0000313" key="10">
    <source>
        <dbReference type="Proteomes" id="UP000324996"/>
    </source>
</evidence>
<evidence type="ECO:0000256" key="7">
    <source>
        <dbReference type="ARBA" id="ARBA00047625"/>
    </source>
</evidence>